<sequence>MEDIFLVGQESSDEKLTSSHSQKNSLTNEDDNRFTLSEGQVECDSENLSSKVPLIMDIKDLKSGRCLIHKSRPRTSQPIFANSSYVTSTSNGNAPLCIHSAKLSFDSFHILCRKSSLSSIPSRHTLYGYSPNFKQRVKSRSVCSLTDLIVECSPTVQTGNLLLHPSTGLLLRSVNETLKRKVLTKSAVDFQSALQDGMKQIMTKTISVSGDKTMEELISHERHFCCSSSNSKSLCQSNSSNSALLQCVWENRYPFFLFSVGKDHGKSIYVASPHDTNNSSIDKALDYIYLFHTHTEKIKESNHSVSNLVAKMKVRSFLLLGSGRPNCTETEFVLSAANEDLSSGLQTFTSSLVKSKELPCRLSEIFRLNRHSRSHSIQKVGGLSSQFEELQELHTSKLGMIDEAGCRKVPFADFPRCLELAAIVVKTFSFARNEGASSPGGWGLKFLEKGEVNDASASRASLCSSGSKLNEHWRSDINVNVLIPAGIHGGPISGITGPSGLIDRWMSNGQCDCSGWDVGCPLTVLNNNSEEDSKSLNLTMEGAKGEPVFEMCCLNKDLYDIHFQPSLSALQSFSIAVAIVHSQIPSLYPKCLVSELSLSFDSVEVNPTASLLVEANREGCVPFYLPPFVAARYHLYHIEHFFPIELSTDAVVSS</sequence>
<dbReference type="PANTHER" id="PTHR31390:SF2">
    <property type="entry name" value="EXPRESSED PROTEIN"/>
    <property type="match status" value="1"/>
</dbReference>
<name>A0A8J5GVC5_ZINOF</name>
<dbReference type="EMBL" id="JACMSC010000008">
    <property type="protein sequence ID" value="KAG6510621.1"/>
    <property type="molecule type" value="Genomic_DNA"/>
</dbReference>
<dbReference type="PANTHER" id="PTHR31390">
    <property type="entry name" value="EXPRESSED PROTEIN"/>
    <property type="match status" value="1"/>
</dbReference>
<evidence type="ECO:0000313" key="3">
    <source>
        <dbReference type="Proteomes" id="UP000734854"/>
    </source>
</evidence>
<feature type="region of interest" description="Disordered" evidence="1">
    <location>
        <begin position="8"/>
        <end position="31"/>
    </location>
</feature>
<dbReference type="InterPro" id="IPR021916">
    <property type="entry name" value="DUF3527"/>
</dbReference>
<comment type="caution">
    <text evidence="2">The sequence shown here is derived from an EMBL/GenBank/DDBJ whole genome shotgun (WGS) entry which is preliminary data.</text>
</comment>
<dbReference type="Pfam" id="PF12043">
    <property type="entry name" value="DUF3527"/>
    <property type="match status" value="1"/>
</dbReference>
<organism evidence="2 3">
    <name type="scientific">Zingiber officinale</name>
    <name type="common">Ginger</name>
    <name type="synonym">Amomum zingiber</name>
    <dbReference type="NCBI Taxonomy" id="94328"/>
    <lineage>
        <taxon>Eukaryota</taxon>
        <taxon>Viridiplantae</taxon>
        <taxon>Streptophyta</taxon>
        <taxon>Embryophyta</taxon>
        <taxon>Tracheophyta</taxon>
        <taxon>Spermatophyta</taxon>
        <taxon>Magnoliopsida</taxon>
        <taxon>Liliopsida</taxon>
        <taxon>Zingiberales</taxon>
        <taxon>Zingiberaceae</taxon>
        <taxon>Zingiber</taxon>
    </lineage>
</organism>
<dbReference type="AlphaFoldDB" id="A0A8J5GVC5"/>
<evidence type="ECO:0000256" key="1">
    <source>
        <dbReference type="SAM" id="MobiDB-lite"/>
    </source>
</evidence>
<feature type="compositionally biased region" description="Polar residues" evidence="1">
    <location>
        <begin position="18"/>
        <end position="27"/>
    </location>
</feature>
<gene>
    <name evidence="2" type="ORF">ZIOFF_028649</name>
</gene>
<keyword evidence="3" id="KW-1185">Reference proteome</keyword>
<reference evidence="2 3" key="1">
    <citation type="submission" date="2020-08" db="EMBL/GenBank/DDBJ databases">
        <title>Plant Genome Project.</title>
        <authorList>
            <person name="Zhang R.-G."/>
        </authorList>
    </citation>
    <scope>NUCLEOTIDE SEQUENCE [LARGE SCALE GENOMIC DNA]</scope>
    <source>
        <tissue evidence="2">Rhizome</tissue>
    </source>
</reference>
<evidence type="ECO:0000313" key="2">
    <source>
        <dbReference type="EMBL" id="KAG6510621.1"/>
    </source>
</evidence>
<protein>
    <submittedName>
        <fullName evidence="2">Uncharacterized protein</fullName>
    </submittedName>
</protein>
<proteinExistence type="predicted"/>
<accession>A0A8J5GVC5</accession>
<dbReference type="Proteomes" id="UP000734854">
    <property type="component" value="Unassembled WGS sequence"/>
</dbReference>